<dbReference type="InterPro" id="IPR002938">
    <property type="entry name" value="FAD-bd"/>
</dbReference>
<keyword evidence="6" id="KW-1185">Reference proteome</keyword>
<organism evidence="5 6">
    <name type="scientific">Nonomuraea phyllanthi</name>
    <dbReference type="NCBI Taxonomy" id="2219224"/>
    <lineage>
        <taxon>Bacteria</taxon>
        <taxon>Bacillati</taxon>
        <taxon>Actinomycetota</taxon>
        <taxon>Actinomycetes</taxon>
        <taxon>Streptosporangiales</taxon>
        <taxon>Streptosporangiaceae</taxon>
        <taxon>Nonomuraea</taxon>
    </lineage>
</organism>
<evidence type="ECO:0000256" key="3">
    <source>
        <dbReference type="ARBA" id="ARBA00022827"/>
    </source>
</evidence>
<dbReference type="Gene3D" id="3.50.50.60">
    <property type="entry name" value="FAD/NAD(P)-binding domain"/>
    <property type="match status" value="1"/>
</dbReference>
<name>A0A5C4VJ14_9ACTN</name>
<evidence type="ECO:0000256" key="1">
    <source>
        <dbReference type="ARBA" id="ARBA00001974"/>
    </source>
</evidence>
<dbReference type="Proteomes" id="UP000312512">
    <property type="component" value="Unassembled WGS sequence"/>
</dbReference>
<dbReference type="SUPFAM" id="SSF51905">
    <property type="entry name" value="FAD/NAD(P)-binding domain"/>
    <property type="match status" value="1"/>
</dbReference>
<keyword evidence="3" id="KW-0274">FAD</keyword>
<dbReference type="Gene3D" id="3.30.70.2450">
    <property type="match status" value="1"/>
</dbReference>
<dbReference type="Pfam" id="PF01494">
    <property type="entry name" value="FAD_binding_3"/>
    <property type="match status" value="1"/>
</dbReference>
<dbReference type="GO" id="GO:0016709">
    <property type="term" value="F:oxidoreductase activity, acting on paired donors, with incorporation or reduction of molecular oxygen, NAD(P)H as one donor, and incorporation of one atom of oxygen"/>
    <property type="evidence" value="ECO:0007669"/>
    <property type="project" value="UniProtKB-ARBA"/>
</dbReference>
<sequence length="389" mass="41471">MAAPSTDVLIIGAGPVGLSAAVVLAQHGRRMTIVDQLPEGVNESRAAVVHARTLELLEQYGVSERLVARGVRTPLFTVRDRDRVLIPVPFDGLPSRYRYTLMISQAETEALLVGRLKELGGNVIRPARVTGLDPDPGGVTATFEDGRRIRAAYVIGADGKNSTVRELAGIPFSGGTHPLSFTLADVRLRYAPCDEVVLYFSRAGLVVVAPLPGGLHRIVAAVDTAPRAPDATFVQHLLDTRGAQVRPAIVEEVVYGSRHLAHHKVADTFHHGRVLIIGDAAHVHSPAGGQGMNLGIEDAVLLGEALHVVLDGGSSALLEEVATARRDVAKRVVSQVTRLTEVANFGPSRRPLRNLVLSLAGRSYFVRHRLAANLSGLSRRGQSDGGLPG</sequence>
<proteinExistence type="predicted"/>
<dbReference type="InterPro" id="IPR050641">
    <property type="entry name" value="RIFMO-like"/>
</dbReference>
<feature type="domain" description="FAD-binding" evidence="4">
    <location>
        <begin position="6"/>
        <end position="335"/>
    </location>
</feature>
<dbReference type="PANTHER" id="PTHR43004:SF19">
    <property type="entry name" value="BINDING MONOOXYGENASE, PUTATIVE (JCVI)-RELATED"/>
    <property type="match status" value="1"/>
</dbReference>
<dbReference type="OrthoDB" id="8670884at2"/>
<evidence type="ECO:0000256" key="2">
    <source>
        <dbReference type="ARBA" id="ARBA00022630"/>
    </source>
</evidence>
<comment type="caution">
    <text evidence="5">The sequence shown here is derived from an EMBL/GenBank/DDBJ whole genome shotgun (WGS) entry which is preliminary data.</text>
</comment>
<dbReference type="PANTHER" id="PTHR43004">
    <property type="entry name" value="TRK SYSTEM POTASSIUM UPTAKE PROTEIN"/>
    <property type="match status" value="1"/>
</dbReference>
<dbReference type="PRINTS" id="PR00420">
    <property type="entry name" value="RNGMNOXGNASE"/>
</dbReference>
<accession>A0A5C4VJ14</accession>
<gene>
    <name evidence="5" type="ORF">FH608_040540</name>
</gene>
<dbReference type="AlphaFoldDB" id="A0A5C4VJ14"/>
<evidence type="ECO:0000313" key="5">
    <source>
        <dbReference type="EMBL" id="KAB8189252.1"/>
    </source>
</evidence>
<evidence type="ECO:0000259" key="4">
    <source>
        <dbReference type="Pfam" id="PF01494"/>
    </source>
</evidence>
<dbReference type="EMBL" id="VDLX02000021">
    <property type="protein sequence ID" value="KAB8189252.1"/>
    <property type="molecule type" value="Genomic_DNA"/>
</dbReference>
<reference evidence="5 6" key="1">
    <citation type="submission" date="2019-10" db="EMBL/GenBank/DDBJ databases">
        <title>Nonomuraea sp. nov., isolated from Phyllanthus amarus.</title>
        <authorList>
            <person name="Klykleung N."/>
            <person name="Tanasupawat S."/>
        </authorList>
    </citation>
    <scope>NUCLEOTIDE SEQUENCE [LARGE SCALE GENOMIC DNA]</scope>
    <source>
        <strain evidence="5 6">PA1-10</strain>
    </source>
</reference>
<dbReference type="GO" id="GO:0071949">
    <property type="term" value="F:FAD binding"/>
    <property type="evidence" value="ECO:0007669"/>
    <property type="project" value="InterPro"/>
</dbReference>
<dbReference type="InterPro" id="IPR036188">
    <property type="entry name" value="FAD/NAD-bd_sf"/>
</dbReference>
<comment type="cofactor">
    <cofactor evidence="1">
        <name>FAD</name>
        <dbReference type="ChEBI" id="CHEBI:57692"/>
    </cofactor>
</comment>
<evidence type="ECO:0000313" key="6">
    <source>
        <dbReference type="Proteomes" id="UP000312512"/>
    </source>
</evidence>
<protein>
    <submittedName>
        <fullName evidence="5">FAD-binding protein</fullName>
    </submittedName>
</protein>
<keyword evidence="2" id="KW-0285">Flavoprotein</keyword>